<dbReference type="RefSeq" id="WP_349205293.1">
    <property type="nucleotide sequence ID" value="NZ_JBBMFN010000073.1"/>
</dbReference>
<comment type="caution">
    <text evidence="4">The sequence shown here is derived from an EMBL/GenBank/DDBJ whole genome shotgun (WGS) entry which is preliminary data.</text>
</comment>
<dbReference type="InterPro" id="IPR050680">
    <property type="entry name" value="YpeA/RimI_acetyltransf"/>
</dbReference>
<dbReference type="InterPro" id="IPR000182">
    <property type="entry name" value="GNAT_dom"/>
</dbReference>
<dbReference type="Proteomes" id="UP001465426">
    <property type="component" value="Unassembled WGS sequence"/>
</dbReference>
<protein>
    <submittedName>
        <fullName evidence="4">GNAT family N-acetyltransferase</fullName>
    </submittedName>
</protein>
<evidence type="ECO:0000256" key="2">
    <source>
        <dbReference type="ARBA" id="ARBA00023315"/>
    </source>
</evidence>
<organism evidence="4 5">
    <name type="scientific">Niallia hominis</name>
    <dbReference type="NCBI Taxonomy" id="3133173"/>
    <lineage>
        <taxon>Bacteria</taxon>
        <taxon>Bacillati</taxon>
        <taxon>Bacillota</taxon>
        <taxon>Bacilli</taxon>
        <taxon>Bacillales</taxon>
        <taxon>Bacillaceae</taxon>
        <taxon>Niallia</taxon>
    </lineage>
</organism>
<dbReference type="SUPFAM" id="SSF55729">
    <property type="entry name" value="Acyl-CoA N-acyltransferases (Nat)"/>
    <property type="match status" value="1"/>
</dbReference>
<keyword evidence="5" id="KW-1185">Reference proteome</keyword>
<evidence type="ECO:0000259" key="3">
    <source>
        <dbReference type="PROSITE" id="PS51186"/>
    </source>
</evidence>
<sequence length="160" mass="18306">MVIIREMKKSDTDSIRKIAALTWKHTYSEIIPEAIQSKVLNDAYSNEEMDNRLNSSLTLVAEYKDEITGYAFFSGDLTKKDIYLESIYIHSSFQGQGIGKQLLSTGINYYRNPSTLSLTVYKGNPNIVFYEKEGFKVVKENTGDFYGHPMVFIMMAKDLK</sequence>
<keyword evidence="1" id="KW-0808">Transferase</keyword>
<evidence type="ECO:0000256" key="1">
    <source>
        <dbReference type="ARBA" id="ARBA00022679"/>
    </source>
</evidence>
<dbReference type="CDD" id="cd04301">
    <property type="entry name" value="NAT_SF"/>
    <property type="match status" value="1"/>
</dbReference>
<dbReference type="PROSITE" id="PS51186">
    <property type="entry name" value="GNAT"/>
    <property type="match status" value="1"/>
</dbReference>
<dbReference type="EMBL" id="JBBMFN010000073">
    <property type="protein sequence ID" value="MEQ2468012.1"/>
    <property type="molecule type" value="Genomic_DNA"/>
</dbReference>
<gene>
    <name evidence="4" type="ORF">WMO63_20335</name>
</gene>
<dbReference type="PANTHER" id="PTHR43420">
    <property type="entry name" value="ACETYLTRANSFERASE"/>
    <property type="match status" value="1"/>
</dbReference>
<accession>A0ABV1F3Q7</accession>
<reference evidence="4 5" key="1">
    <citation type="submission" date="2024-03" db="EMBL/GenBank/DDBJ databases">
        <title>Human intestinal bacterial collection.</title>
        <authorList>
            <person name="Pauvert C."/>
            <person name="Hitch T.C.A."/>
            <person name="Clavel T."/>
        </authorList>
    </citation>
    <scope>NUCLEOTIDE SEQUENCE [LARGE SCALE GENOMIC DNA]</scope>
    <source>
        <strain evidence="4 5">CLA-SR-H024</strain>
    </source>
</reference>
<name>A0ABV1F3Q7_9BACI</name>
<dbReference type="Pfam" id="PF13673">
    <property type="entry name" value="Acetyltransf_10"/>
    <property type="match status" value="1"/>
</dbReference>
<evidence type="ECO:0000313" key="4">
    <source>
        <dbReference type="EMBL" id="MEQ2468012.1"/>
    </source>
</evidence>
<evidence type="ECO:0000313" key="5">
    <source>
        <dbReference type="Proteomes" id="UP001465426"/>
    </source>
</evidence>
<feature type="domain" description="N-acetyltransferase" evidence="3">
    <location>
        <begin position="2"/>
        <end position="160"/>
    </location>
</feature>
<proteinExistence type="predicted"/>
<dbReference type="InterPro" id="IPR016181">
    <property type="entry name" value="Acyl_CoA_acyltransferase"/>
</dbReference>
<dbReference type="Gene3D" id="3.40.630.30">
    <property type="match status" value="1"/>
</dbReference>
<dbReference type="PANTHER" id="PTHR43420:SF43">
    <property type="entry name" value="SPERMINE_SPERMIDINE ACETYLTRANSFERASE"/>
    <property type="match status" value="1"/>
</dbReference>
<keyword evidence="2" id="KW-0012">Acyltransferase</keyword>